<evidence type="ECO:0000256" key="1">
    <source>
        <dbReference type="SAM" id="MobiDB-lite"/>
    </source>
</evidence>
<sequence length="627" mass="69960">MKLAIKYFTAYLYTVVSLCTVHGNVSAAPFIYSAQGVMPNEYAVVYTTITNDPQSSQKPIVQRAVKGIIRPALPSVRVQESLRLPENIIQFKTQIPDMIARIAGAVDPTAGVIASSASIIVNEMLDFAGRWLTDLYGKDPFTLTLLELLPTQYYAINETTGMVETKPAFTDALENYNKLLDEYFIAARRYNEAASAYNQKYRQWLATGNKRLLETQENRALINDLKSYHTTYVTPLLQQRLSLEAQLERFALHRVVLMASPQDKGIACEQAGGAWSGPFGLRMYYYIGARQTNIFEIGYCAKENPEFIVNLTPNSKDANRSFRPGGVQLLATNSKTIGFPSLQQAQAINYTDPSSPVFDWFSEVIVADTAGGVDQFLFPFDINTMRNKFEELQRKTHDKDLERRVEVLDKNIKEYKKTKTMSKQELAVYNKQKAELSIAQTELADAQEEYDTAVQELAKLKSSGTATPVQIKAATANVDKLKKQLRTAQAKVTRLSAGSSAPSTLPTTPKPGWGLFDNDDDISLLEDEDVPSLKDDSSLYSDDDILSSVDENDLSVNKQTDDEKPGLFDLDALIDQVEKNKKKKTSVTDIVDQLNQDDTTILKPKTNQPKKPSMADPVTLEDLLADL</sequence>
<feature type="region of interest" description="Disordered" evidence="1">
    <location>
        <begin position="600"/>
        <end position="621"/>
    </location>
</feature>
<evidence type="ECO:0000313" key="4">
    <source>
        <dbReference type="Proteomes" id="UP000032214"/>
    </source>
</evidence>
<dbReference type="EMBL" id="ARQD01000001">
    <property type="protein sequence ID" value="KIX85372.1"/>
    <property type="molecule type" value="Genomic_DNA"/>
</dbReference>
<keyword evidence="4" id="KW-1185">Reference proteome</keyword>
<organism evidence="3 4">
    <name type="scientific">candidate division TM6 bacterium JCVI TM6SC1</name>
    <dbReference type="NCBI Taxonomy" id="1306947"/>
    <lineage>
        <taxon>Bacteria</taxon>
        <taxon>Candidatus Babelota</taxon>
        <taxon>Vermiphilus</taxon>
    </lineage>
</organism>
<dbReference type="AlphaFoldDB" id="A0A0D2K562"/>
<dbReference type="Proteomes" id="UP000032214">
    <property type="component" value="Unassembled WGS sequence"/>
</dbReference>
<comment type="caution">
    <text evidence="3">The sequence shown here is derived from an EMBL/GenBank/DDBJ whole genome shotgun (WGS) entry which is preliminary data.</text>
</comment>
<evidence type="ECO:0000256" key="2">
    <source>
        <dbReference type="SAM" id="SignalP"/>
    </source>
</evidence>
<feature type="signal peptide" evidence="2">
    <location>
        <begin position="1"/>
        <end position="27"/>
    </location>
</feature>
<feature type="compositionally biased region" description="Polar residues" evidence="1">
    <location>
        <begin position="496"/>
        <end position="507"/>
    </location>
</feature>
<feature type="compositionally biased region" description="Polar residues" evidence="1">
    <location>
        <begin position="600"/>
        <end position="610"/>
    </location>
</feature>
<gene>
    <name evidence="3" type="ORF">J120_00065</name>
</gene>
<accession>A0A0D2K562</accession>
<protein>
    <submittedName>
        <fullName evidence="3">Uncharacterized protein</fullName>
    </submittedName>
</protein>
<feature type="region of interest" description="Disordered" evidence="1">
    <location>
        <begin position="492"/>
        <end position="520"/>
    </location>
</feature>
<name>A0A0D2K562_9BACT</name>
<proteinExistence type="predicted"/>
<keyword evidence="2" id="KW-0732">Signal</keyword>
<feature type="chain" id="PRO_5002245483" evidence="2">
    <location>
        <begin position="28"/>
        <end position="627"/>
    </location>
</feature>
<reference evidence="3 4" key="1">
    <citation type="journal article" date="2013" name="Proc. Natl. Acad. Sci. U.S.A.">
        <title>Candidate phylum TM6 genome recovered from a hospital sink biofilm provides genomic insights into this uncultivated phylum.</title>
        <authorList>
            <person name="McLean J.S."/>
            <person name="Lombardo M.J."/>
            <person name="Badger J.H."/>
            <person name="Edlund A."/>
            <person name="Novotny M."/>
            <person name="Yee-Greenbaum J."/>
            <person name="Vyahhi N."/>
            <person name="Hall A.P."/>
            <person name="Yang Y."/>
            <person name="Dupont C.L."/>
            <person name="Ziegler M.G."/>
            <person name="Chitsaz H."/>
            <person name="Allen A.E."/>
            <person name="Yooseph S."/>
            <person name="Tesler G."/>
            <person name="Pevzner P.A."/>
            <person name="Friedman R.M."/>
            <person name="Nealson K.H."/>
            <person name="Venter J.C."/>
            <person name="Lasken R.S."/>
        </authorList>
    </citation>
    <scope>NUCLEOTIDE SEQUENCE [LARGE SCALE GENOMIC DNA]</scope>
    <source>
        <strain evidence="3 4">TM6SC1</strain>
    </source>
</reference>
<evidence type="ECO:0000313" key="3">
    <source>
        <dbReference type="EMBL" id="KIX85372.1"/>
    </source>
</evidence>
<dbReference type="STRING" id="1306947.J120_00065"/>